<reference evidence="1 2" key="1">
    <citation type="journal article" date="2019" name="Front. Microbiol.">
        <title>Ammonia Oxidation by the Arctic Terrestrial Thaumarchaeote Candidatus Nitrosocosmicus arcticus Is Stimulated by Increasing Temperatures.</title>
        <authorList>
            <person name="Alves R.J.E."/>
            <person name="Kerou M."/>
            <person name="Zappe A."/>
            <person name="Bittner R."/>
            <person name="Abby S.S."/>
            <person name="Schmidt H.A."/>
            <person name="Pfeifer K."/>
            <person name="Schleper C."/>
        </authorList>
    </citation>
    <scope>NUCLEOTIDE SEQUENCE [LARGE SCALE GENOMIC DNA]</scope>
    <source>
        <strain evidence="1 2">Kfb</strain>
    </source>
</reference>
<evidence type="ECO:0000313" key="2">
    <source>
        <dbReference type="Proteomes" id="UP000315289"/>
    </source>
</evidence>
<accession>A0A557SZ01</accession>
<dbReference type="AlphaFoldDB" id="A0A557SZ01"/>
<name>A0A557SZ01_9ARCH</name>
<gene>
    <name evidence="1" type="ORF">NARC_10238</name>
</gene>
<proteinExistence type="predicted"/>
<protein>
    <submittedName>
        <fullName evidence="1">Uncharacterized protein</fullName>
    </submittedName>
</protein>
<evidence type="ECO:0000313" key="1">
    <source>
        <dbReference type="EMBL" id="TVP41832.1"/>
    </source>
</evidence>
<organism evidence="1 2">
    <name type="scientific">Candidatus Nitrosocosmicus arcticus</name>
    <dbReference type="NCBI Taxonomy" id="2035267"/>
    <lineage>
        <taxon>Archaea</taxon>
        <taxon>Nitrososphaerota</taxon>
        <taxon>Nitrososphaeria</taxon>
        <taxon>Nitrososphaerales</taxon>
        <taxon>Nitrososphaeraceae</taxon>
        <taxon>Candidatus Nitrosocosmicus</taxon>
    </lineage>
</organism>
<dbReference type="EMBL" id="VOAH01000001">
    <property type="protein sequence ID" value="TVP41832.1"/>
    <property type="molecule type" value="Genomic_DNA"/>
</dbReference>
<sequence>MHVEDATKIISESDYGTHTLVVYEDLEKLRVLFFLCKKKD</sequence>
<keyword evidence="2" id="KW-1185">Reference proteome</keyword>
<comment type="caution">
    <text evidence="1">The sequence shown here is derived from an EMBL/GenBank/DDBJ whole genome shotgun (WGS) entry which is preliminary data.</text>
</comment>
<dbReference type="Proteomes" id="UP000315289">
    <property type="component" value="Unassembled WGS sequence"/>
</dbReference>